<name>A0ABQ9GHK0_9NEOP</name>
<sequence length="354" mass="39716">MPLPVLRWPISGTPICRPAPAESTQRCPRITNAFADIRSSRPDCKSSQRFPTSGPRIHCPHRTGIALILHPVFLDNADNHPLQLIFKLSILVSTTLFVRTGYSNYCAADVLEEFEQRLRVCSCNMDCSVHCTYSKTWGATVAERLACSPPTKAIRVQSTAGSLRILAFENRAGRCRWPVDLLGYVSLPPPLHSGAAPYSSQSSSSALKTLMLRAALIRQRLSELSTTSAAILLARAIVVRSYERLFQKRRMSRQDLSADGNMTQDGRNEDEMAAELKRNLLRINIYYENLRVKSIYQNPMYKRGNAIAVGNGTAKRKPAGRRQHPPRFPRAIIRMTRACSRTRFSFVGGEWSDH</sequence>
<reference evidence="1 2" key="1">
    <citation type="submission" date="2023-02" db="EMBL/GenBank/DDBJ databases">
        <title>LHISI_Scaffold_Assembly.</title>
        <authorList>
            <person name="Stuart O.P."/>
            <person name="Cleave R."/>
            <person name="Magrath M.J.L."/>
            <person name="Mikheyev A.S."/>
        </authorList>
    </citation>
    <scope>NUCLEOTIDE SEQUENCE [LARGE SCALE GENOMIC DNA]</scope>
    <source>
        <strain evidence="1">Daus_M_001</strain>
        <tissue evidence="1">Leg muscle</tissue>
    </source>
</reference>
<keyword evidence="2" id="KW-1185">Reference proteome</keyword>
<evidence type="ECO:0000313" key="1">
    <source>
        <dbReference type="EMBL" id="KAJ8871489.1"/>
    </source>
</evidence>
<organism evidence="1 2">
    <name type="scientific">Dryococelus australis</name>
    <dbReference type="NCBI Taxonomy" id="614101"/>
    <lineage>
        <taxon>Eukaryota</taxon>
        <taxon>Metazoa</taxon>
        <taxon>Ecdysozoa</taxon>
        <taxon>Arthropoda</taxon>
        <taxon>Hexapoda</taxon>
        <taxon>Insecta</taxon>
        <taxon>Pterygota</taxon>
        <taxon>Neoptera</taxon>
        <taxon>Polyneoptera</taxon>
        <taxon>Phasmatodea</taxon>
        <taxon>Verophasmatodea</taxon>
        <taxon>Anareolatae</taxon>
        <taxon>Phasmatidae</taxon>
        <taxon>Eurycanthinae</taxon>
        <taxon>Dryococelus</taxon>
    </lineage>
</organism>
<comment type="caution">
    <text evidence="1">The sequence shown here is derived from an EMBL/GenBank/DDBJ whole genome shotgun (WGS) entry which is preliminary data.</text>
</comment>
<evidence type="ECO:0000313" key="2">
    <source>
        <dbReference type="Proteomes" id="UP001159363"/>
    </source>
</evidence>
<dbReference type="Proteomes" id="UP001159363">
    <property type="component" value="Chromosome 11"/>
</dbReference>
<gene>
    <name evidence="1" type="ORF">PR048_027811</name>
</gene>
<accession>A0ABQ9GHK0</accession>
<dbReference type="EMBL" id="JARBHB010000012">
    <property type="protein sequence ID" value="KAJ8871489.1"/>
    <property type="molecule type" value="Genomic_DNA"/>
</dbReference>
<proteinExistence type="predicted"/>
<protein>
    <submittedName>
        <fullName evidence="1">Uncharacterized protein</fullName>
    </submittedName>
</protein>